<dbReference type="GO" id="GO:0003735">
    <property type="term" value="F:structural constituent of ribosome"/>
    <property type="evidence" value="ECO:0007669"/>
    <property type="project" value="UniProtKB-UniRule"/>
</dbReference>
<proteinExistence type="inferred from homology"/>
<dbReference type="GO" id="GO:0022625">
    <property type="term" value="C:cytosolic large ribosomal subunit"/>
    <property type="evidence" value="ECO:0007669"/>
    <property type="project" value="TreeGrafter"/>
</dbReference>
<dbReference type="InterPro" id="IPR019927">
    <property type="entry name" value="Ribosomal_uL3_bac/org-type"/>
</dbReference>
<dbReference type="Gene3D" id="2.40.30.10">
    <property type="entry name" value="Translation factors"/>
    <property type="match status" value="1"/>
</dbReference>
<dbReference type="InterPro" id="IPR009000">
    <property type="entry name" value="Transl_B-barrel_sf"/>
</dbReference>
<accession>A0A7X1B6F4</accession>
<dbReference type="AlphaFoldDB" id="A0A7X1B6F4"/>
<evidence type="ECO:0000256" key="2">
    <source>
        <dbReference type="ARBA" id="ARBA00022730"/>
    </source>
</evidence>
<evidence type="ECO:0000256" key="9">
    <source>
        <dbReference type="RuleBase" id="RU003906"/>
    </source>
</evidence>
<dbReference type="SUPFAM" id="SSF50447">
    <property type="entry name" value="Translation proteins"/>
    <property type="match status" value="1"/>
</dbReference>
<gene>
    <name evidence="7 10" type="primary">rplC</name>
    <name evidence="10" type="ORF">H5P27_10150</name>
</gene>
<evidence type="ECO:0000256" key="8">
    <source>
        <dbReference type="RuleBase" id="RU003905"/>
    </source>
</evidence>
<dbReference type="EMBL" id="JACHVC010000012">
    <property type="protein sequence ID" value="MBC2606407.1"/>
    <property type="molecule type" value="Genomic_DNA"/>
</dbReference>
<dbReference type="PANTHER" id="PTHR11229">
    <property type="entry name" value="50S RIBOSOMAL PROTEIN L3"/>
    <property type="match status" value="1"/>
</dbReference>
<evidence type="ECO:0000313" key="10">
    <source>
        <dbReference type="EMBL" id="MBC2606407.1"/>
    </source>
</evidence>
<dbReference type="GO" id="GO:0019843">
    <property type="term" value="F:rRNA binding"/>
    <property type="evidence" value="ECO:0007669"/>
    <property type="project" value="UniProtKB-UniRule"/>
</dbReference>
<dbReference type="Pfam" id="PF00297">
    <property type="entry name" value="Ribosomal_L3"/>
    <property type="match status" value="1"/>
</dbReference>
<evidence type="ECO:0000256" key="7">
    <source>
        <dbReference type="HAMAP-Rule" id="MF_01325"/>
    </source>
</evidence>
<evidence type="ECO:0000256" key="6">
    <source>
        <dbReference type="ARBA" id="ARBA00035243"/>
    </source>
</evidence>
<evidence type="ECO:0000256" key="1">
    <source>
        <dbReference type="ARBA" id="ARBA00006540"/>
    </source>
</evidence>
<dbReference type="PANTHER" id="PTHR11229:SF16">
    <property type="entry name" value="LARGE RIBOSOMAL SUBUNIT PROTEIN UL3C"/>
    <property type="match status" value="1"/>
</dbReference>
<evidence type="ECO:0000256" key="5">
    <source>
        <dbReference type="ARBA" id="ARBA00023274"/>
    </source>
</evidence>
<keyword evidence="11" id="KW-1185">Reference proteome</keyword>
<dbReference type="NCBIfam" id="TIGR03625">
    <property type="entry name" value="L3_bact"/>
    <property type="match status" value="1"/>
</dbReference>
<dbReference type="HAMAP" id="MF_01325_B">
    <property type="entry name" value="Ribosomal_uL3_B"/>
    <property type="match status" value="1"/>
</dbReference>
<reference evidence="10 11" key="1">
    <citation type="submission" date="2020-07" db="EMBL/GenBank/DDBJ databases">
        <authorList>
            <person name="Feng X."/>
        </authorList>
    </citation>
    <scope>NUCLEOTIDE SEQUENCE [LARGE SCALE GENOMIC DNA]</scope>
    <source>
        <strain evidence="10 11">JCM23202</strain>
    </source>
</reference>
<evidence type="ECO:0000313" key="11">
    <source>
        <dbReference type="Proteomes" id="UP000526501"/>
    </source>
</evidence>
<dbReference type="InterPro" id="IPR000597">
    <property type="entry name" value="Ribosomal_uL3"/>
</dbReference>
<sequence length="212" mass="22562">MNYTLLGKKLGMTQVYGSDNQVVPVTVLQAGPCPVLQVKTVESDGYNAIQIGFETKKDKNASKAALGHAKKAGVAHAPRVIKEVRSSDAIDATAGDVLDVSKFEVGKKVDIIGNTKGKGFAGVMKRFNTKGGPASHGSMFHRRIGSIGLCQWPGHVFKNQKMPGHMGAKQRTIQNLEIVSIDAEKNLILVKGGIPGANGDTVMIRSSIKAKK</sequence>
<dbReference type="FunFam" id="3.30.160.810:FF:000001">
    <property type="entry name" value="50S ribosomal protein L3"/>
    <property type="match status" value="1"/>
</dbReference>
<dbReference type="FunFam" id="2.40.30.10:FF:000004">
    <property type="entry name" value="50S ribosomal protein L3"/>
    <property type="match status" value="1"/>
</dbReference>
<dbReference type="Gene3D" id="3.30.160.810">
    <property type="match status" value="1"/>
</dbReference>
<comment type="subunit">
    <text evidence="7 9">Part of the 50S ribosomal subunit. Forms a cluster with proteins L14 and L19.</text>
</comment>
<comment type="function">
    <text evidence="7 9">One of the primary rRNA binding proteins, it binds directly near the 3'-end of the 23S rRNA, where it nucleates assembly of the 50S subunit.</text>
</comment>
<dbReference type="InterPro" id="IPR019926">
    <property type="entry name" value="Ribosomal_uL3_CS"/>
</dbReference>
<dbReference type="PROSITE" id="PS00474">
    <property type="entry name" value="RIBOSOMAL_L3"/>
    <property type="match status" value="1"/>
</dbReference>
<dbReference type="Proteomes" id="UP000526501">
    <property type="component" value="Unassembled WGS sequence"/>
</dbReference>
<evidence type="ECO:0000256" key="4">
    <source>
        <dbReference type="ARBA" id="ARBA00022980"/>
    </source>
</evidence>
<dbReference type="GO" id="GO:0006412">
    <property type="term" value="P:translation"/>
    <property type="evidence" value="ECO:0007669"/>
    <property type="project" value="UniProtKB-UniRule"/>
</dbReference>
<comment type="caution">
    <text evidence="10">The sequence shown here is derived from an EMBL/GenBank/DDBJ whole genome shotgun (WGS) entry which is preliminary data.</text>
</comment>
<comment type="similarity">
    <text evidence="1 7 8">Belongs to the universal ribosomal protein uL3 family.</text>
</comment>
<keyword evidence="3 7" id="KW-0694">RNA-binding</keyword>
<organism evidence="10 11">
    <name type="scientific">Pelagicoccus albus</name>
    <dbReference type="NCBI Taxonomy" id="415222"/>
    <lineage>
        <taxon>Bacteria</taxon>
        <taxon>Pseudomonadati</taxon>
        <taxon>Verrucomicrobiota</taxon>
        <taxon>Opitutia</taxon>
        <taxon>Puniceicoccales</taxon>
        <taxon>Pelagicoccaceae</taxon>
        <taxon>Pelagicoccus</taxon>
    </lineage>
</organism>
<protein>
    <recommendedName>
        <fullName evidence="6 7">Large ribosomal subunit protein uL3</fullName>
    </recommendedName>
</protein>
<evidence type="ECO:0000256" key="3">
    <source>
        <dbReference type="ARBA" id="ARBA00022884"/>
    </source>
</evidence>
<keyword evidence="2 7" id="KW-0699">rRNA-binding</keyword>
<keyword evidence="5 7" id="KW-0687">Ribonucleoprotein</keyword>
<keyword evidence="4 7" id="KW-0689">Ribosomal protein</keyword>
<name>A0A7X1B6F4_9BACT</name>
<dbReference type="RefSeq" id="WP_185660286.1">
    <property type="nucleotide sequence ID" value="NZ_CAWPOO010000012.1"/>
</dbReference>